<evidence type="ECO:0000256" key="2">
    <source>
        <dbReference type="ARBA" id="ARBA00023315"/>
    </source>
</evidence>
<dbReference type="SUPFAM" id="SSF55729">
    <property type="entry name" value="Acyl-CoA N-acyltransferases (Nat)"/>
    <property type="match status" value="1"/>
</dbReference>
<dbReference type="InterPro" id="IPR050680">
    <property type="entry name" value="YpeA/RimI_acetyltransf"/>
</dbReference>
<feature type="domain" description="N-acetyltransferase" evidence="3">
    <location>
        <begin position="1"/>
        <end position="177"/>
    </location>
</feature>
<proteinExistence type="predicted"/>
<dbReference type="CDD" id="cd04301">
    <property type="entry name" value="NAT_SF"/>
    <property type="match status" value="1"/>
</dbReference>
<sequence length="179" mass="20619">MEIRLAQQEDLPGFFEYLARQLQENGSKNTALFHPLSRDQLELSEAMKSRFRDGMDKEVGEAGWRQIWLAVEGECILGHIDLRHHDEPNTQHRALLGMGVDSQCRGQGLGKKLIRYVMDWAATHSAFEYLDLWVLSSNAPACRLYEREGFTQCASISDMYRIDGRSVSYLMMTRPLHRV</sequence>
<evidence type="ECO:0000313" key="5">
    <source>
        <dbReference type="Proteomes" id="UP001057998"/>
    </source>
</evidence>
<dbReference type="Proteomes" id="UP001057998">
    <property type="component" value="Chromosome 1"/>
</dbReference>
<dbReference type="RefSeq" id="WP_255390363.1">
    <property type="nucleotide sequence ID" value="NZ_CP101508.1"/>
</dbReference>
<evidence type="ECO:0000259" key="3">
    <source>
        <dbReference type="PROSITE" id="PS51186"/>
    </source>
</evidence>
<dbReference type="Gene3D" id="3.40.630.30">
    <property type="match status" value="1"/>
</dbReference>
<accession>A0ABY5GIS7</accession>
<evidence type="ECO:0000313" key="4">
    <source>
        <dbReference type="EMBL" id="UTV29039.1"/>
    </source>
</evidence>
<gene>
    <name evidence="4" type="ORF">NNL38_07355</name>
</gene>
<protein>
    <submittedName>
        <fullName evidence="4">GNAT family N-acetyltransferase</fullName>
    </submittedName>
</protein>
<dbReference type="PROSITE" id="PS51186">
    <property type="entry name" value="GNAT"/>
    <property type="match status" value="1"/>
</dbReference>
<organism evidence="4 5">
    <name type="scientific">Photobacterium atrarenae</name>
    <dbReference type="NCBI Taxonomy" id="865757"/>
    <lineage>
        <taxon>Bacteria</taxon>
        <taxon>Pseudomonadati</taxon>
        <taxon>Pseudomonadota</taxon>
        <taxon>Gammaproteobacteria</taxon>
        <taxon>Vibrionales</taxon>
        <taxon>Vibrionaceae</taxon>
        <taxon>Photobacterium</taxon>
    </lineage>
</organism>
<keyword evidence="2" id="KW-0012">Acyltransferase</keyword>
<keyword evidence="1" id="KW-0808">Transferase</keyword>
<dbReference type="InterPro" id="IPR016181">
    <property type="entry name" value="Acyl_CoA_acyltransferase"/>
</dbReference>
<dbReference type="PANTHER" id="PTHR43420">
    <property type="entry name" value="ACETYLTRANSFERASE"/>
    <property type="match status" value="1"/>
</dbReference>
<dbReference type="Pfam" id="PF00583">
    <property type="entry name" value="Acetyltransf_1"/>
    <property type="match status" value="1"/>
</dbReference>
<reference evidence="4" key="1">
    <citation type="submission" date="2022-07" db="EMBL/GenBank/DDBJ databases">
        <title>Genome sequencing of Photobacterium atrarenae GJH2-4.</title>
        <authorList>
            <person name="Park S.-J."/>
        </authorList>
    </citation>
    <scope>NUCLEOTIDE SEQUENCE</scope>
    <source>
        <strain evidence="4">GJH2-4</strain>
    </source>
</reference>
<dbReference type="EMBL" id="CP101508">
    <property type="protein sequence ID" value="UTV29039.1"/>
    <property type="molecule type" value="Genomic_DNA"/>
</dbReference>
<evidence type="ECO:0000256" key="1">
    <source>
        <dbReference type="ARBA" id="ARBA00022679"/>
    </source>
</evidence>
<keyword evidence="5" id="KW-1185">Reference proteome</keyword>
<dbReference type="InterPro" id="IPR000182">
    <property type="entry name" value="GNAT_dom"/>
</dbReference>
<name>A0ABY5GIS7_9GAMM</name>